<sequence length="99" mass="11096">MVRELYNVREVPDAEGELVPSPMRPDEELRFRAEIVRYVGDGLARRGVANWPAYTPEDRIRLYELVPALSERLGLAVHAEAEDVCSVRFSAGPGVLSRS</sequence>
<gene>
    <name evidence="1" type="ORF">ACFQVC_01080</name>
</gene>
<evidence type="ECO:0000313" key="2">
    <source>
        <dbReference type="Proteomes" id="UP001596523"/>
    </source>
</evidence>
<comment type="caution">
    <text evidence="1">The sequence shown here is derived from an EMBL/GenBank/DDBJ whole genome shotgun (WGS) entry which is preliminary data.</text>
</comment>
<dbReference type="RefSeq" id="WP_381825382.1">
    <property type="nucleotide sequence ID" value="NZ_JBHTCF010000001.1"/>
</dbReference>
<accession>A0ABW2JB60</accession>
<protein>
    <submittedName>
        <fullName evidence="1">Uncharacterized protein</fullName>
    </submittedName>
</protein>
<keyword evidence="2" id="KW-1185">Reference proteome</keyword>
<proteinExistence type="predicted"/>
<name>A0ABW2JB60_9ACTN</name>
<dbReference type="Proteomes" id="UP001596523">
    <property type="component" value="Unassembled WGS sequence"/>
</dbReference>
<dbReference type="EMBL" id="JBHTCF010000001">
    <property type="protein sequence ID" value="MFC7302808.1"/>
    <property type="molecule type" value="Genomic_DNA"/>
</dbReference>
<evidence type="ECO:0000313" key="1">
    <source>
        <dbReference type="EMBL" id="MFC7302808.1"/>
    </source>
</evidence>
<reference evidence="2" key="1">
    <citation type="journal article" date="2019" name="Int. J. Syst. Evol. Microbiol.">
        <title>The Global Catalogue of Microorganisms (GCM) 10K type strain sequencing project: providing services to taxonomists for standard genome sequencing and annotation.</title>
        <authorList>
            <consortium name="The Broad Institute Genomics Platform"/>
            <consortium name="The Broad Institute Genome Sequencing Center for Infectious Disease"/>
            <person name="Wu L."/>
            <person name="Ma J."/>
        </authorList>
    </citation>
    <scope>NUCLEOTIDE SEQUENCE [LARGE SCALE GENOMIC DNA]</scope>
    <source>
        <strain evidence="2">SYNS20</strain>
    </source>
</reference>
<organism evidence="1 2">
    <name type="scientific">Streptomyces monticola</name>
    <dbReference type="NCBI Taxonomy" id="2666263"/>
    <lineage>
        <taxon>Bacteria</taxon>
        <taxon>Bacillati</taxon>
        <taxon>Actinomycetota</taxon>
        <taxon>Actinomycetes</taxon>
        <taxon>Kitasatosporales</taxon>
        <taxon>Streptomycetaceae</taxon>
        <taxon>Streptomyces</taxon>
    </lineage>
</organism>